<sequence>MQPDISLCLSSFSAVTELCLERVVFSSAQIFGNLLFSLRNIAVLKCHTVELMSEVGDDSTPFSGGHLMLKRLDLDGEGMNAIIDFFEYMGLLTAVETLSLGKATPLRSKDVTQESLHRLLLAVAPSLRHLYWSCALSVAREYLKLDRPATETKDSSTLTRAVYDHLETIEIDADVSSSDKYMWLSTFLSGITSSTLHTVTISCQSFYSQDVRQRPLRKTSSDFRRVTRAFPLATCLSIDELLSTDHFISIKRLNICIRVTCDGPDIPSIQRCRKLFAPRFPACFARGILQPSVIVLGPVDLWYTALDPKLRLKSI</sequence>
<name>A0A8H7P3B3_9APHY</name>
<proteinExistence type="predicted"/>
<organism evidence="1 2">
    <name type="scientific">Rhodonia placenta</name>
    <dbReference type="NCBI Taxonomy" id="104341"/>
    <lineage>
        <taxon>Eukaryota</taxon>
        <taxon>Fungi</taxon>
        <taxon>Dikarya</taxon>
        <taxon>Basidiomycota</taxon>
        <taxon>Agaricomycotina</taxon>
        <taxon>Agaricomycetes</taxon>
        <taxon>Polyporales</taxon>
        <taxon>Adustoporiaceae</taxon>
        <taxon>Rhodonia</taxon>
    </lineage>
</organism>
<dbReference type="AlphaFoldDB" id="A0A8H7P3B3"/>
<comment type="caution">
    <text evidence="1">The sequence shown here is derived from an EMBL/GenBank/DDBJ whole genome shotgun (WGS) entry which is preliminary data.</text>
</comment>
<gene>
    <name evidence="1" type="ORF">IEO21_04726</name>
</gene>
<evidence type="ECO:0000313" key="1">
    <source>
        <dbReference type="EMBL" id="KAF9815209.1"/>
    </source>
</evidence>
<evidence type="ECO:0000313" key="2">
    <source>
        <dbReference type="Proteomes" id="UP000639403"/>
    </source>
</evidence>
<accession>A0A8H7P3B3</accession>
<reference evidence="1" key="2">
    <citation type="journal article" name="Front. Microbiol.">
        <title>Degradative Capacity of Two Strains of Rhodonia placenta: From Phenotype to Genotype.</title>
        <authorList>
            <person name="Kolle M."/>
            <person name="Horta M.A.C."/>
            <person name="Nowrousian M."/>
            <person name="Ohm R.A."/>
            <person name="Benz J.P."/>
            <person name="Pilgard A."/>
        </authorList>
    </citation>
    <scope>NUCLEOTIDE SEQUENCE</scope>
    <source>
        <strain evidence="1">FPRL280</strain>
    </source>
</reference>
<protein>
    <submittedName>
        <fullName evidence="1">Uncharacterized protein</fullName>
    </submittedName>
</protein>
<dbReference type="EMBL" id="JADOXO010000074">
    <property type="protein sequence ID" value="KAF9815209.1"/>
    <property type="molecule type" value="Genomic_DNA"/>
</dbReference>
<dbReference type="Proteomes" id="UP000639403">
    <property type="component" value="Unassembled WGS sequence"/>
</dbReference>
<reference evidence="1" key="1">
    <citation type="submission" date="2020-11" db="EMBL/GenBank/DDBJ databases">
        <authorList>
            <person name="Koelle M."/>
            <person name="Horta M.A.C."/>
            <person name="Nowrousian M."/>
            <person name="Ohm R.A."/>
            <person name="Benz P."/>
            <person name="Pilgard A."/>
        </authorList>
    </citation>
    <scope>NUCLEOTIDE SEQUENCE</scope>
    <source>
        <strain evidence="1">FPRL280</strain>
    </source>
</reference>